<dbReference type="Proteomes" id="UP001321749">
    <property type="component" value="Unassembled WGS sequence"/>
</dbReference>
<evidence type="ECO:0000256" key="3">
    <source>
        <dbReference type="HAMAP-Rule" id="MF_03054"/>
    </source>
</evidence>
<dbReference type="GO" id="GO:0016783">
    <property type="term" value="F:sulfurtransferase activity"/>
    <property type="evidence" value="ECO:0007669"/>
    <property type="project" value="TreeGrafter"/>
</dbReference>
<comment type="function">
    <text evidence="3">Plays a central role in 2-thiolation of mcm(5)S(2)U at tRNA wobble positions of tRNA(Lys), tRNA(Glu) and tRNA(Gln). May act by forming a heterodimer with NCS6 that ligates sulfur from thiocarboxylated URM1 onto the uridine of tRNAs at wobble position. Prior mcm(5) tRNA modification by the elongator complex is required for 2-thiolation. May also be involved in protein urmylation.</text>
</comment>
<keyword evidence="5" id="KW-1185">Reference proteome</keyword>
<evidence type="ECO:0000313" key="4">
    <source>
        <dbReference type="EMBL" id="KAK4465748.1"/>
    </source>
</evidence>
<accession>A0AAV9I1L7</accession>
<sequence length="426" mass="45709">MDSTSSPPTAGSLTKPCKKCRTQEATLDSRGQPVCSDCFTKFITTKCVKQIGLLGRETVPKTTPNPAGHGPPVIPTRQYVLGLSLGACSTSLLNLLHQNVEYQLSKNRGTPFDLTVVHITSSQEDAPPDPLAQHRLRYPRFKFLTVPLSSALALPTIDWSSLALTSPPSSLAALFGSLPSSSVASRTDILSLLTSHLLLHHTHSSSSQALLLGHSTTAIAELTLSQTAKGRGFSLPWQINDGIFTLVDYSSSSSSPSSSSPNEPPTKYEILVYYPLRDVLRKELVTYSAVTASPPLTDLILTKQEKRSGNGNGTAKAPAVSAVVNHKDLSIEEVMFRYFADVEENYPSIVANVARTTGKLVRLLGTEADGGRNSSSSSSSRCGLCSMPMDGEGDQRWRGELGTATEHDKIGKATRLCYGCERSTLG</sequence>
<dbReference type="GO" id="GO:0016779">
    <property type="term" value="F:nucleotidyltransferase activity"/>
    <property type="evidence" value="ECO:0007669"/>
    <property type="project" value="UniProtKB-UniRule"/>
</dbReference>
<comment type="pathway">
    <text evidence="3">tRNA modification; 5-methoxycarbonylmethyl-2-thiouridine-tRNA biosynthesis.</text>
</comment>
<dbReference type="GO" id="GO:0000049">
    <property type="term" value="F:tRNA binding"/>
    <property type="evidence" value="ECO:0007669"/>
    <property type="project" value="InterPro"/>
</dbReference>
<keyword evidence="2 3" id="KW-0819">tRNA processing</keyword>
<proteinExistence type="inferred from homology"/>
<dbReference type="GO" id="GO:0005829">
    <property type="term" value="C:cytosol"/>
    <property type="evidence" value="ECO:0007669"/>
    <property type="project" value="TreeGrafter"/>
</dbReference>
<organism evidence="4 5">
    <name type="scientific">Cladorrhinum samala</name>
    <dbReference type="NCBI Taxonomy" id="585594"/>
    <lineage>
        <taxon>Eukaryota</taxon>
        <taxon>Fungi</taxon>
        <taxon>Dikarya</taxon>
        <taxon>Ascomycota</taxon>
        <taxon>Pezizomycotina</taxon>
        <taxon>Sordariomycetes</taxon>
        <taxon>Sordariomycetidae</taxon>
        <taxon>Sordariales</taxon>
        <taxon>Podosporaceae</taxon>
        <taxon>Cladorrhinum</taxon>
    </lineage>
</organism>
<dbReference type="GO" id="GO:0032447">
    <property type="term" value="P:protein urmylation"/>
    <property type="evidence" value="ECO:0007669"/>
    <property type="project" value="UniProtKB-UniRule"/>
</dbReference>
<dbReference type="InterPro" id="IPR019407">
    <property type="entry name" value="CTU2"/>
</dbReference>
<gene>
    <name evidence="3" type="primary">NCS2</name>
    <name evidence="3" type="synonym">CTU2</name>
    <name evidence="4" type="ORF">QBC42DRAFT_218196</name>
</gene>
<evidence type="ECO:0000256" key="1">
    <source>
        <dbReference type="ARBA" id="ARBA00022490"/>
    </source>
</evidence>
<dbReference type="Pfam" id="PF10288">
    <property type="entry name" value="CTU2"/>
    <property type="match status" value="1"/>
</dbReference>
<dbReference type="AlphaFoldDB" id="A0AAV9I1L7"/>
<comment type="similarity">
    <text evidence="3">Belongs to the CTU2/NCS2 family.</text>
</comment>
<dbReference type="GO" id="GO:0002143">
    <property type="term" value="P:tRNA wobble position uridine thiolation"/>
    <property type="evidence" value="ECO:0007669"/>
    <property type="project" value="TreeGrafter"/>
</dbReference>
<reference evidence="4" key="2">
    <citation type="submission" date="2023-06" db="EMBL/GenBank/DDBJ databases">
        <authorList>
            <consortium name="Lawrence Berkeley National Laboratory"/>
            <person name="Mondo S.J."/>
            <person name="Hensen N."/>
            <person name="Bonometti L."/>
            <person name="Westerberg I."/>
            <person name="Brannstrom I.O."/>
            <person name="Guillou S."/>
            <person name="Cros-Aarteil S."/>
            <person name="Calhoun S."/>
            <person name="Haridas S."/>
            <person name="Kuo A."/>
            <person name="Pangilinan J."/>
            <person name="Riley R."/>
            <person name="Labutti K."/>
            <person name="Andreopoulos B."/>
            <person name="Lipzen A."/>
            <person name="Chen C."/>
            <person name="Yanf M."/>
            <person name="Daum C."/>
            <person name="Ng V."/>
            <person name="Clum A."/>
            <person name="Steindorff A."/>
            <person name="Ohm R."/>
            <person name="Martin F."/>
            <person name="Silar P."/>
            <person name="Natvig D."/>
            <person name="Lalanne C."/>
            <person name="Gautier V."/>
            <person name="Ament-Velasquez S.L."/>
            <person name="Kruys A."/>
            <person name="Hutchinson M.I."/>
            <person name="Powell A.J."/>
            <person name="Barry K."/>
            <person name="Miller A.N."/>
            <person name="Grigoriev I.V."/>
            <person name="Debuchy R."/>
            <person name="Gladieux P."/>
            <person name="Thoren M.H."/>
            <person name="Johannesson H."/>
        </authorList>
    </citation>
    <scope>NUCLEOTIDE SEQUENCE</scope>
    <source>
        <strain evidence="4">PSN324</strain>
    </source>
</reference>
<comment type="caution">
    <text evidence="4">The sequence shown here is derived from an EMBL/GenBank/DDBJ whole genome shotgun (WGS) entry which is preliminary data.</text>
</comment>
<comment type="subcellular location">
    <subcellularLocation>
        <location evidence="3">Cytoplasm</location>
    </subcellularLocation>
</comment>
<dbReference type="HAMAP" id="MF_03054">
    <property type="entry name" value="CTU2"/>
    <property type="match status" value="1"/>
</dbReference>
<dbReference type="InterPro" id="IPR014729">
    <property type="entry name" value="Rossmann-like_a/b/a_fold"/>
</dbReference>
<reference evidence="4" key="1">
    <citation type="journal article" date="2023" name="Mol. Phylogenet. Evol.">
        <title>Genome-scale phylogeny and comparative genomics of the fungal order Sordariales.</title>
        <authorList>
            <person name="Hensen N."/>
            <person name="Bonometti L."/>
            <person name="Westerberg I."/>
            <person name="Brannstrom I.O."/>
            <person name="Guillou S."/>
            <person name="Cros-Aarteil S."/>
            <person name="Calhoun S."/>
            <person name="Haridas S."/>
            <person name="Kuo A."/>
            <person name="Mondo S."/>
            <person name="Pangilinan J."/>
            <person name="Riley R."/>
            <person name="LaButti K."/>
            <person name="Andreopoulos B."/>
            <person name="Lipzen A."/>
            <person name="Chen C."/>
            <person name="Yan M."/>
            <person name="Daum C."/>
            <person name="Ng V."/>
            <person name="Clum A."/>
            <person name="Steindorff A."/>
            <person name="Ohm R.A."/>
            <person name="Martin F."/>
            <person name="Silar P."/>
            <person name="Natvig D.O."/>
            <person name="Lalanne C."/>
            <person name="Gautier V."/>
            <person name="Ament-Velasquez S.L."/>
            <person name="Kruys A."/>
            <person name="Hutchinson M.I."/>
            <person name="Powell A.J."/>
            <person name="Barry K."/>
            <person name="Miller A.N."/>
            <person name="Grigoriev I.V."/>
            <person name="Debuchy R."/>
            <person name="Gladieux P."/>
            <person name="Hiltunen Thoren M."/>
            <person name="Johannesson H."/>
        </authorList>
    </citation>
    <scope>NUCLEOTIDE SEQUENCE</scope>
    <source>
        <strain evidence="4">PSN324</strain>
    </source>
</reference>
<dbReference type="PANTHER" id="PTHR20882:SF14">
    <property type="entry name" value="CYTOPLASMIC TRNA 2-THIOLATION PROTEIN 2"/>
    <property type="match status" value="1"/>
</dbReference>
<name>A0AAV9I1L7_9PEZI</name>
<evidence type="ECO:0000256" key="2">
    <source>
        <dbReference type="ARBA" id="ARBA00022694"/>
    </source>
</evidence>
<dbReference type="EMBL" id="MU864937">
    <property type="protein sequence ID" value="KAK4465748.1"/>
    <property type="molecule type" value="Genomic_DNA"/>
</dbReference>
<protein>
    <recommendedName>
        <fullName evidence="3">Cytoplasmic tRNA 2-thiolation protein 2</fullName>
    </recommendedName>
</protein>
<dbReference type="Gene3D" id="3.40.50.620">
    <property type="entry name" value="HUPs"/>
    <property type="match status" value="1"/>
</dbReference>
<evidence type="ECO:0000313" key="5">
    <source>
        <dbReference type="Proteomes" id="UP001321749"/>
    </source>
</evidence>
<dbReference type="PANTHER" id="PTHR20882">
    <property type="entry name" value="CYTOPLASMIC TRNA 2-THIOLATION PROTEIN 2"/>
    <property type="match status" value="1"/>
</dbReference>
<keyword evidence="1 3" id="KW-0963">Cytoplasm</keyword>